<evidence type="ECO:0000256" key="2">
    <source>
        <dbReference type="ARBA" id="ARBA00010407"/>
    </source>
</evidence>
<keyword evidence="5" id="KW-0833">Ubl conjugation pathway</keyword>
<dbReference type="PANTHER" id="PTHR12419:SF4">
    <property type="entry name" value="OTU DOMAIN-CONTAINING PROTEIN 5"/>
    <property type="match status" value="1"/>
</dbReference>
<dbReference type="EMBL" id="JAODUO010000323">
    <property type="protein sequence ID" value="KAK2183117.1"/>
    <property type="molecule type" value="Genomic_DNA"/>
</dbReference>
<protein>
    <recommendedName>
        <fullName evidence="3">ubiquitinyl hydrolase 1</fullName>
        <ecNumber evidence="3">3.4.19.12</ecNumber>
    </recommendedName>
    <alternativeName>
        <fullName evidence="8">Deubiquitinating enzyme A</fullName>
    </alternativeName>
</protein>
<feature type="compositionally biased region" description="Basic residues" evidence="9">
    <location>
        <begin position="126"/>
        <end position="137"/>
    </location>
</feature>
<evidence type="ECO:0000256" key="9">
    <source>
        <dbReference type="SAM" id="MobiDB-lite"/>
    </source>
</evidence>
<dbReference type="GO" id="GO:0051241">
    <property type="term" value="P:negative regulation of multicellular organismal process"/>
    <property type="evidence" value="ECO:0007669"/>
    <property type="project" value="UniProtKB-ARBA"/>
</dbReference>
<dbReference type="GO" id="GO:0016579">
    <property type="term" value="P:protein deubiquitination"/>
    <property type="evidence" value="ECO:0007669"/>
    <property type="project" value="TreeGrafter"/>
</dbReference>
<feature type="compositionally biased region" description="Basic and acidic residues" evidence="9">
    <location>
        <begin position="11"/>
        <end position="20"/>
    </location>
</feature>
<feature type="region of interest" description="Disordered" evidence="9">
    <location>
        <begin position="156"/>
        <end position="179"/>
    </location>
</feature>
<feature type="domain" description="OTU" evidence="10">
    <location>
        <begin position="195"/>
        <end position="318"/>
    </location>
</feature>
<comment type="similarity">
    <text evidence="2">Belongs to the peptidase C85 family.</text>
</comment>
<dbReference type="CDD" id="cd22752">
    <property type="entry name" value="OTU_OTUD5-like"/>
    <property type="match status" value="1"/>
</dbReference>
<keyword evidence="6" id="KW-0378">Hydrolase</keyword>
<sequence length="551" mass="61930">MTILPKKKSVKEKNESENADHSQLPHGHNPANEASRASRRTSSPPPRWNSPTPREDILNTHDPTALREDYAPHENGTGHKRRHRSPPHRTICRKHSHNNSNSYRGHERGTTHTREPSHTPSASTHAHSHRHDTRHASLRSAAASASTESVYLEELDDLNSGYNSGDEYVPSKHPDDEEEQLERWFTKALKDKRKFVIKKMNEDGACLFRAVADHVFGDQDMHTVVRRNCVDYMAKNEDFFKQYVTEDFNTYLNRKRMNHTHGNHIEIQALSELYNRPIEVYQYSTEPINTFHGAYKTDNDPIRLSYHRNIHYNSVVNPSKATVGVGLGLPGYQPGLADKNLMSDAIRKSEELQLEQTMLEDKMRETDWEVTQETIEEQVARESYLQWLRDQEKRAKQHNSPRSASATCSSADDSQTAWWDTIASPARSPDDPRKPSRSPRHHMTSVETSPGAPSASGSGTQNASPPHPGCGAPMSPAMSSTSTAGQATVSLEGAVGGVQFDETTSLMNDLPPQMFGLSQWDEDDILAQVMAQSQQEYLDSLRKNASAPSDS</sequence>
<organism evidence="11 12">
    <name type="scientific">Ridgeia piscesae</name>
    <name type="common">Tubeworm</name>
    <dbReference type="NCBI Taxonomy" id="27915"/>
    <lineage>
        <taxon>Eukaryota</taxon>
        <taxon>Metazoa</taxon>
        <taxon>Spiralia</taxon>
        <taxon>Lophotrochozoa</taxon>
        <taxon>Annelida</taxon>
        <taxon>Polychaeta</taxon>
        <taxon>Sedentaria</taxon>
        <taxon>Canalipalpata</taxon>
        <taxon>Sabellida</taxon>
        <taxon>Siboglinidae</taxon>
        <taxon>Ridgeia</taxon>
    </lineage>
</organism>
<feature type="compositionally biased region" description="Low complexity" evidence="9">
    <location>
        <begin position="403"/>
        <end position="417"/>
    </location>
</feature>
<dbReference type="GO" id="GO:0001817">
    <property type="term" value="P:regulation of cytokine production"/>
    <property type="evidence" value="ECO:0007669"/>
    <property type="project" value="UniProtKB-ARBA"/>
</dbReference>
<evidence type="ECO:0000256" key="7">
    <source>
        <dbReference type="ARBA" id="ARBA00022807"/>
    </source>
</evidence>
<feature type="compositionally biased region" description="Basic and acidic residues" evidence="9">
    <location>
        <begin position="53"/>
        <end position="72"/>
    </location>
</feature>
<dbReference type="GO" id="GO:0030154">
    <property type="term" value="P:cell differentiation"/>
    <property type="evidence" value="ECO:0007669"/>
    <property type="project" value="UniProtKB-ARBA"/>
</dbReference>
<dbReference type="GO" id="GO:0061578">
    <property type="term" value="F:K63-linked deubiquitinase activity"/>
    <property type="evidence" value="ECO:0007669"/>
    <property type="project" value="TreeGrafter"/>
</dbReference>
<evidence type="ECO:0000256" key="4">
    <source>
        <dbReference type="ARBA" id="ARBA00022670"/>
    </source>
</evidence>
<evidence type="ECO:0000256" key="5">
    <source>
        <dbReference type="ARBA" id="ARBA00022786"/>
    </source>
</evidence>
<feature type="compositionally biased region" description="Basic and acidic residues" evidence="9">
    <location>
        <begin position="169"/>
        <end position="179"/>
    </location>
</feature>
<gene>
    <name evidence="11" type="ORF">NP493_323g06075</name>
</gene>
<dbReference type="InterPro" id="IPR050704">
    <property type="entry name" value="Peptidase_C85-like"/>
</dbReference>
<dbReference type="AlphaFoldDB" id="A0AAD9L4J1"/>
<dbReference type="Gene3D" id="3.90.70.80">
    <property type="match status" value="1"/>
</dbReference>
<keyword evidence="4" id="KW-0645">Protease</keyword>
<accession>A0AAD9L4J1</accession>
<keyword evidence="12" id="KW-1185">Reference proteome</keyword>
<dbReference type="Proteomes" id="UP001209878">
    <property type="component" value="Unassembled WGS sequence"/>
</dbReference>
<comment type="catalytic activity">
    <reaction evidence="1">
        <text>Thiol-dependent hydrolysis of ester, thioester, amide, peptide and isopeptide bonds formed by the C-terminal Gly of ubiquitin (a 76-residue protein attached to proteins as an intracellular targeting signal).</text>
        <dbReference type="EC" id="3.4.19.12"/>
    </reaction>
</comment>
<dbReference type="GO" id="GO:0004843">
    <property type="term" value="F:cysteine-type deubiquitinase activity"/>
    <property type="evidence" value="ECO:0007669"/>
    <property type="project" value="UniProtKB-EC"/>
</dbReference>
<evidence type="ECO:0000313" key="11">
    <source>
        <dbReference type="EMBL" id="KAK2183117.1"/>
    </source>
</evidence>
<evidence type="ECO:0000256" key="1">
    <source>
        <dbReference type="ARBA" id="ARBA00000707"/>
    </source>
</evidence>
<feature type="compositionally biased region" description="Basic residues" evidence="9">
    <location>
        <begin position="1"/>
        <end position="10"/>
    </location>
</feature>
<evidence type="ECO:0000256" key="6">
    <source>
        <dbReference type="ARBA" id="ARBA00022801"/>
    </source>
</evidence>
<dbReference type="InterPro" id="IPR003323">
    <property type="entry name" value="OTU_dom"/>
</dbReference>
<dbReference type="PROSITE" id="PS50802">
    <property type="entry name" value="OTU"/>
    <property type="match status" value="1"/>
</dbReference>
<evidence type="ECO:0000256" key="8">
    <source>
        <dbReference type="ARBA" id="ARBA00033460"/>
    </source>
</evidence>
<feature type="compositionally biased region" description="Basic residues" evidence="9">
    <location>
        <begin position="78"/>
        <end position="97"/>
    </location>
</feature>
<feature type="region of interest" description="Disordered" evidence="9">
    <location>
        <begin position="1"/>
        <end position="142"/>
    </location>
</feature>
<dbReference type="GO" id="GO:0010629">
    <property type="term" value="P:negative regulation of gene expression"/>
    <property type="evidence" value="ECO:0007669"/>
    <property type="project" value="UniProtKB-ARBA"/>
</dbReference>
<feature type="compositionally biased region" description="Low complexity" evidence="9">
    <location>
        <begin position="449"/>
        <end position="459"/>
    </location>
</feature>
<comment type="caution">
    <text evidence="11">The sequence shown here is derived from an EMBL/GenBank/DDBJ whole genome shotgun (WGS) entry which is preliminary data.</text>
</comment>
<dbReference type="GO" id="GO:0006508">
    <property type="term" value="P:proteolysis"/>
    <property type="evidence" value="ECO:0007669"/>
    <property type="project" value="UniProtKB-KW"/>
</dbReference>
<name>A0AAD9L4J1_RIDPI</name>
<proteinExistence type="inferred from homology"/>
<evidence type="ECO:0000313" key="12">
    <source>
        <dbReference type="Proteomes" id="UP001209878"/>
    </source>
</evidence>
<dbReference type="SUPFAM" id="SSF54001">
    <property type="entry name" value="Cysteine proteinases"/>
    <property type="match status" value="1"/>
</dbReference>
<dbReference type="FunFam" id="3.90.70.80:FF:000002">
    <property type="entry name" value="OTU domain-containing protein 5 isoform X2"/>
    <property type="match status" value="1"/>
</dbReference>
<reference evidence="11" key="1">
    <citation type="journal article" date="2023" name="Mol. Biol. Evol.">
        <title>Third-Generation Sequencing Reveals the Adaptive Role of the Epigenome in Three Deep-Sea Polychaetes.</title>
        <authorList>
            <person name="Perez M."/>
            <person name="Aroh O."/>
            <person name="Sun Y."/>
            <person name="Lan Y."/>
            <person name="Juniper S.K."/>
            <person name="Young C.R."/>
            <person name="Angers B."/>
            <person name="Qian P.Y."/>
        </authorList>
    </citation>
    <scope>NUCLEOTIDE SEQUENCE</scope>
    <source>
        <strain evidence="11">R07B-5</strain>
    </source>
</reference>
<dbReference type="InterPro" id="IPR038765">
    <property type="entry name" value="Papain-like_cys_pep_sf"/>
</dbReference>
<keyword evidence="7" id="KW-0788">Thiol protease</keyword>
<dbReference type="Pfam" id="PF02338">
    <property type="entry name" value="OTU"/>
    <property type="match status" value="1"/>
</dbReference>
<feature type="region of interest" description="Disordered" evidence="9">
    <location>
        <begin position="395"/>
        <end position="485"/>
    </location>
</feature>
<feature type="compositionally biased region" description="Basic and acidic residues" evidence="9">
    <location>
        <begin position="104"/>
        <end position="117"/>
    </location>
</feature>
<evidence type="ECO:0000256" key="3">
    <source>
        <dbReference type="ARBA" id="ARBA00012759"/>
    </source>
</evidence>
<dbReference type="EC" id="3.4.19.12" evidence="3"/>
<dbReference type="PANTHER" id="PTHR12419">
    <property type="entry name" value="OTU DOMAIN CONTAINING PROTEIN"/>
    <property type="match status" value="1"/>
</dbReference>
<evidence type="ECO:0000259" key="10">
    <source>
        <dbReference type="PROSITE" id="PS50802"/>
    </source>
</evidence>